<dbReference type="Gene3D" id="3.40.50.1010">
    <property type="entry name" value="5'-nuclease"/>
    <property type="match status" value="1"/>
</dbReference>
<feature type="domain" description="PIN" evidence="1">
    <location>
        <begin position="6"/>
        <end position="110"/>
    </location>
</feature>
<sequence length="138" mass="15360">MGPGVRVFLDANVLFSMALGGSVFNAILEVAKRGRLHLLTSAFCYLEAWRNIELKAPEKRQALEGVLKWVRLVPEARPEAWMADLLPEKDVPVLAAAVAARATHLLTGDLRHFAPLMAREDLPLRVLTPGDFVRRVRP</sequence>
<dbReference type="AlphaFoldDB" id="A0A0M9ADN2"/>
<proteinExistence type="predicted"/>
<evidence type="ECO:0000313" key="2">
    <source>
        <dbReference type="EMBL" id="KOX89899.1"/>
    </source>
</evidence>
<organism evidence="2 3">
    <name type="scientific">Thermus aquaticus</name>
    <dbReference type="NCBI Taxonomy" id="271"/>
    <lineage>
        <taxon>Bacteria</taxon>
        <taxon>Thermotogati</taxon>
        <taxon>Deinococcota</taxon>
        <taxon>Deinococci</taxon>
        <taxon>Thermales</taxon>
        <taxon>Thermaceae</taxon>
        <taxon>Thermus</taxon>
    </lineage>
</organism>
<dbReference type="Proteomes" id="UP000037685">
    <property type="component" value="Unassembled WGS sequence"/>
</dbReference>
<dbReference type="PANTHER" id="PTHR34610">
    <property type="entry name" value="SSL7007 PROTEIN"/>
    <property type="match status" value="1"/>
</dbReference>
<evidence type="ECO:0000259" key="1">
    <source>
        <dbReference type="Pfam" id="PF13470"/>
    </source>
</evidence>
<dbReference type="PANTHER" id="PTHR34610:SF4">
    <property type="entry name" value="SLL8027 PROTEIN"/>
    <property type="match status" value="1"/>
</dbReference>
<accession>A0A0M9ADN2</accession>
<dbReference type="InterPro" id="IPR029060">
    <property type="entry name" value="PIN-like_dom_sf"/>
</dbReference>
<comment type="caution">
    <text evidence="2">The sequence shown here is derived from an EMBL/GenBank/DDBJ whole genome shotgun (WGS) entry which is preliminary data.</text>
</comment>
<dbReference type="PATRIC" id="fig|271.14.peg.1157"/>
<evidence type="ECO:0000313" key="3">
    <source>
        <dbReference type="Proteomes" id="UP000037685"/>
    </source>
</evidence>
<dbReference type="Pfam" id="PF13470">
    <property type="entry name" value="PIN_3"/>
    <property type="match status" value="1"/>
</dbReference>
<dbReference type="EMBL" id="LHCI01000106">
    <property type="protein sequence ID" value="KOX89899.1"/>
    <property type="molecule type" value="Genomic_DNA"/>
</dbReference>
<reference evidence="2 3" key="1">
    <citation type="submission" date="2015-07" db="EMBL/GenBank/DDBJ databases">
        <authorList>
            <person name="Noorani M."/>
        </authorList>
    </citation>
    <scope>NUCLEOTIDE SEQUENCE [LARGE SCALE GENOMIC DNA]</scope>
    <source>
        <strain evidence="3">ATCC 25104 / DSM 625 / JCM 10724 / NBRC 103206 / NCIMB 11243 / YT-1</strain>
    </source>
</reference>
<dbReference type="InterPro" id="IPR002850">
    <property type="entry name" value="PIN_toxin-like"/>
</dbReference>
<gene>
    <name evidence="2" type="ORF">BVI061214_01082</name>
</gene>
<dbReference type="InterPro" id="IPR002716">
    <property type="entry name" value="PIN_dom"/>
</dbReference>
<protein>
    <recommendedName>
        <fullName evidence="1">PIN domain-containing protein</fullName>
    </recommendedName>
</protein>
<dbReference type="SUPFAM" id="SSF88723">
    <property type="entry name" value="PIN domain-like"/>
    <property type="match status" value="1"/>
</dbReference>
<name>A0A0M9ADN2_THEAQ</name>